<evidence type="ECO:0000256" key="2">
    <source>
        <dbReference type="ARBA" id="ARBA00022840"/>
    </source>
</evidence>
<dbReference type="GO" id="GO:0009898">
    <property type="term" value="C:cytoplasmic side of plasma membrane"/>
    <property type="evidence" value="ECO:0007669"/>
    <property type="project" value="TreeGrafter"/>
</dbReference>
<keyword evidence="3" id="KW-0966">Cell projection</keyword>
<dbReference type="SUPFAM" id="SSF52540">
    <property type="entry name" value="P-loop containing nucleoside triphosphate hydrolases"/>
    <property type="match status" value="1"/>
</dbReference>
<dbReference type="InterPro" id="IPR033875">
    <property type="entry name" value="FlhG"/>
</dbReference>
<keyword evidence="1" id="KW-0547">Nucleotide-binding</keyword>
<proteinExistence type="predicted"/>
<dbReference type="PIRSF" id="PIRSF003092">
    <property type="entry name" value="MinD"/>
    <property type="match status" value="1"/>
</dbReference>
<dbReference type="PANTHER" id="PTHR43384:SF4">
    <property type="entry name" value="CELLULOSE BIOSYNTHESIS PROTEIN BCSQ-RELATED"/>
    <property type="match status" value="1"/>
</dbReference>
<dbReference type="GO" id="GO:0016887">
    <property type="term" value="F:ATP hydrolysis activity"/>
    <property type="evidence" value="ECO:0007669"/>
    <property type="project" value="TreeGrafter"/>
</dbReference>
<dbReference type="InterPro" id="IPR025501">
    <property type="entry name" value="MinD_FleN"/>
</dbReference>
<dbReference type="Pfam" id="PF10609">
    <property type="entry name" value="ParA"/>
    <property type="match status" value="1"/>
</dbReference>
<dbReference type="AlphaFoldDB" id="K7NA14"/>
<name>K7NA14_9ZZZZ</name>
<keyword evidence="3" id="KW-0282">Flagellum</keyword>
<dbReference type="GO" id="GO:0005524">
    <property type="term" value="F:ATP binding"/>
    <property type="evidence" value="ECO:0007669"/>
    <property type="project" value="UniProtKB-KW"/>
</dbReference>
<protein>
    <submittedName>
        <fullName evidence="3">Cobyrinic acid a,c-diamide synthase/flagellar synthesis regulator FleN</fullName>
    </submittedName>
</protein>
<evidence type="ECO:0000313" key="3">
    <source>
        <dbReference type="EMBL" id="ADT71690.1"/>
    </source>
</evidence>
<dbReference type="GO" id="GO:0051782">
    <property type="term" value="P:negative regulation of cell division"/>
    <property type="evidence" value="ECO:0007669"/>
    <property type="project" value="TreeGrafter"/>
</dbReference>
<dbReference type="InterPro" id="IPR027417">
    <property type="entry name" value="P-loop_NTPase"/>
</dbReference>
<dbReference type="CDD" id="cd02038">
    <property type="entry name" value="FlhG-like"/>
    <property type="match status" value="1"/>
</dbReference>
<dbReference type="EMBL" id="HQ629620">
    <property type="protein sequence ID" value="ADT71690.1"/>
    <property type="molecule type" value="Genomic_DNA"/>
</dbReference>
<keyword evidence="3" id="KW-0969">Cilium</keyword>
<dbReference type="InterPro" id="IPR050625">
    <property type="entry name" value="ParA/MinD_ATPase"/>
</dbReference>
<sequence>MLASEIPYRQPGVVHSDQAAGLRDLKHQRSVQIIAVTGGKGGVGKTNVSVNLALAMTGQGKQVMIMDADLGLANVDVMLGICPRYNLSHVLSGERRLEEVVVTGPNGLKIVPSSSGIKGMAELTPAQHAVLIRAFSELSFNLDVLLVDTAAGISDSVMSASPGSHGRLGVICDEPASMTDAYALIKLLHREHDIGRFRVLVNMVQSKQEGRRLYENLARVTDRYLFVELDYMGSVPYDKLLRKAVRQQNAVVEAYPDSSSSQQFKVLSRQADKWPVAESKGNVEFFIERLIQHSRTTTGESI</sequence>
<dbReference type="PANTHER" id="PTHR43384">
    <property type="entry name" value="SEPTUM SITE-DETERMINING PROTEIN MIND HOMOLOG, CHLOROPLASTIC-RELATED"/>
    <property type="match status" value="1"/>
</dbReference>
<evidence type="ECO:0000256" key="1">
    <source>
        <dbReference type="ARBA" id="ARBA00022741"/>
    </source>
</evidence>
<accession>K7NA14</accession>
<dbReference type="InterPro" id="IPR033756">
    <property type="entry name" value="YlxH/NBP35"/>
</dbReference>
<dbReference type="Gene3D" id="3.40.50.300">
    <property type="entry name" value="P-loop containing nucleotide triphosphate hydrolases"/>
    <property type="match status" value="1"/>
</dbReference>
<keyword evidence="2" id="KW-0067">ATP-binding</keyword>
<reference evidence="3" key="1">
    <citation type="submission" date="2010-11" db="EMBL/GenBank/DDBJ databases">
        <title>N-linked Glycosylation Genes Found in Metagenome from Hydrothermal Vent Environment.</title>
        <authorList>
            <person name="Xie W."/>
            <person name="Wu S."/>
            <person name="Chen S."/>
            <person name="Xu A."/>
        </authorList>
    </citation>
    <scope>NUCLEOTIDE SEQUENCE</scope>
</reference>
<organism evidence="3">
    <name type="scientific">uncultured organism</name>
    <dbReference type="NCBI Taxonomy" id="155900"/>
    <lineage>
        <taxon>unclassified sequences</taxon>
        <taxon>environmental samples</taxon>
    </lineage>
</organism>